<protein>
    <submittedName>
        <fullName evidence="1">Uncharacterized protein</fullName>
    </submittedName>
</protein>
<evidence type="ECO:0000313" key="1">
    <source>
        <dbReference type="EMBL" id="MBA4660499.1"/>
    </source>
</evidence>
<organism evidence="1">
    <name type="scientific">Opuntia streptacantha</name>
    <name type="common">Prickly pear cactus</name>
    <name type="synonym">Opuntia cardona</name>
    <dbReference type="NCBI Taxonomy" id="393608"/>
    <lineage>
        <taxon>Eukaryota</taxon>
        <taxon>Viridiplantae</taxon>
        <taxon>Streptophyta</taxon>
        <taxon>Embryophyta</taxon>
        <taxon>Tracheophyta</taxon>
        <taxon>Spermatophyta</taxon>
        <taxon>Magnoliopsida</taxon>
        <taxon>eudicotyledons</taxon>
        <taxon>Gunneridae</taxon>
        <taxon>Pentapetalae</taxon>
        <taxon>Caryophyllales</taxon>
        <taxon>Cactineae</taxon>
        <taxon>Cactaceae</taxon>
        <taxon>Opuntioideae</taxon>
        <taxon>Opuntia</taxon>
    </lineage>
</organism>
<sequence>MFRLNVAPGGISFDPFCPYPNSGGTITVLLPPTLIPSVIKYNAGGGFGAAWAENKPLGLSTNSRFRSLPGGDPTLNSYGCAMIRFPARSLDSLLETAVIPRYTQSKWT</sequence>
<accession>A0A7C9A6C7</accession>
<dbReference type="EMBL" id="GISG01208031">
    <property type="protein sequence ID" value="MBA4660499.1"/>
    <property type="molecule type" value="Transcribed_RNA"/>
</dbReference>
<name>A0A7C9A6C7_OPUST</name>
<dbReference type="AlphaFoldDB" id="A0A7C9A6C7"/>
<reference evidence="1" key="2">
    <citation type="submission" date="2020-07" db="EMBL/GenBank/DDBJ databases">
        <authorList>
            <person name="Vera ALvarez R."/>
            <person name="Arias-Moreno D.M."/>
            <person name="Jimenez-Jacinto V."/>
            <person name="Jimenez-Bremont J.F."/>
            <person name="Swaminathan K."/>
            <person name="Moose S.P."/>
            <person name="Guerrero-Gonzalez M.L."/>
            <person name="Marino-Ramirez L."/>
            <person name="Landsman D."/>
            <person name="Rodriguez-Kessler M."/>
            <person name="Delgado-Sanchez P."/>
        </authorList>
    </citation>
    <scope>NUCLEOTIDE SEQUENCE</scope>
    <source>
        <tissue evidence="1">Cladode</tissue>
    </source>
</reference>
<reference evidence="1" key="1">
    <citation type="journal article" date="2013" name="J. Plant Res.">
        <title>Effect of fungi and light on seed germination of three Opuntia species from semiarid lands of central Mexico.</title>
        <authorList>
            <person name="Delgado-Sanchez P."/>
            <person name="Jimenez-Bremont J.F."/>
            <person name="Guerrero-Gonzalez Mde L."/>
            <person name="Flores J."/>
        </authorList>
    </citation>
    <scope>NUCLEOTIDE SEQUENCE</scope>
    <source>
        <tissue evidence="1">Cladode</tissue>
    </source>
</reference>
<proteinExistence type="predicted"/>